<proteinExistence type="predicted"/>
<protein>
    <submittedName>
        <fullName evidence="2">Uncharacterized protein</fullName>
    </submittedName>
</protein>
<dbReference type="Proteomes" id="UP001055115">
    <property type="component" value="Unassembled WGS sequence"/>
</dbReference>
<dbReference type="RefSeq" id="XP_049128763.1">
    <property type="nucleotide sequence ID" value="XM_049272806.1"/>
</dbReference>
<gene>
    <name evidence="2" type="ORF">ColSpa_06594</name>
</gene>
<dbReference type="GeneID" id="73327396"/>
<keyword evidence="3" id="KW-1185">Reference proteome</keyword>
<comment type="caution">
    <text evidence="2">The sequence shown here is derived from an EMBL/GenBank/DDBJ whole genome shotgun (WGS) entry which is preliminary data.</text>
</comment>
<feature type="region of interest" description="Disordered" evidence="1">
    <location>
        <begin position="63"/>
        <end position="83"/>
    </location>
</feature>
<evidence type="ECO:0000313" key="3">
    <source>
        <dbReference type="Proteomes" id="UP001055115"/>
    </source>
</evidence>
<feature type="region of interest" description="Disordered" evidence="1">
    <location>
        <begin position="21"/>
        <end position="46"/>
    </location>
</feature>
<feature type="compositionally biased region" description="Basic and acidic residues" evidence="1">
    <location>
        <begin position="22"/>
        <end position="37"/>
    </location>
</feature>
<organism evidence="2 3">
    <name type="scientific">Colletotrichum spaethianum</name>
    <dbReference type="NCBI Taxonomy" id="700344"/>
    <lineage>
        <taxon>Eukaryota</taxon>
        <taxon>Fungi</taxon>
        <taxon>Dikarya</taxon>
        <taxon>Ascomycota</taxon>
        <taxon>Pezizomycotina</taxon>
        <taxon>Sordariomycetes</taxon>
        <taxon>Hypocreomycetidae</taxon>
        <taxon>Glomerellales</taxon>
        <taxon>Glomerellaceae</taxon>
        <taxon>Colletotrichum</taxon>
        <taxon>Colletotrichum spaethianum species complex</taxon>
    </lineage>
</organism>
<accession>A0AA37LH46</accession>
<dbReference type="EMBL" id="BQXU01000016">
    <property type="protein sequence ID" value="GKT46413.1"/>
    <property type="molecule type" value="Genomic_DNA"/>
</dbReference>
<name>A0AA37LH46_9PEZI</name>
<sequence length="83" mass="9677">MYIVVLRLVELPFLWRTTFDPQPRERQQQQQQHDYENQRLAANRPSPLSKYPSFFALLSTGLYFSSHPGSRSGPTTDRPPGDR</sequence>
<evidence type="ECO:0000256" key="1">
    <source>
        <dbReference type="SAM" id="MobiDB-lite"/>
    </source>
</evidence>
<dbReference type="AlphaFoldDB" id="A0AA37LH46"/>
<evidence type="ECO:0000313" key="2">
    <source>
        <dbReference type="EMBL" id="GKT46413.1"/>
    </source>
</evidence>
<reference evidence="2 3" key="1">
    <citation type="submission" date="2022-03" db="EMBL/GenBank/DDBJ databases">
        <title>Genome data of Colletotrichum spp.</title>
        <authorList>
            <person name="Utami Y.D."/>
            <person name="Hiruma K."/>
        </authorList>
    </citation>
    <scope>NUCLEOTIDE SEQUENCE [LARGE SCALE GENOMIC DNA]</scope>
    <source>
        <strain evidence="2 3">MAFF 239500</strain>
    </source>
</reference>